<dbReference type="OrthoDB" id="10062876at2759"/>
<comment type="caution">
    <text evidence="8">The sequence shown here is derived from an EMBL/GenBank/DDBJ whole genome shotgun (WGS) entry which is preliminary data.</text>
</comment>
<dbReference type="PANTHER" id="PTHR43341">
    <property type="entry name" value="AMINO ACID PERMEASE"/>
    <property type="match status" value="1"/>
</dbReference>
<dbReference type="RefSeq" id="XP_067549685.1">
    <property type="nucleotide sequence ID" value="XM_067691307.1"/>
</dbReference>
<sequence>MVNLVTGAQILNYGFMCFIYIGFYHAVKAQGMDSSKFPYRSWFQPYSIYFTTLLYWCIIGCLGYQVFLPGRWTVDEFLFSYVMIFVSLGVFIIWKVVKRTKFIKPIEADLTTGLDEIEADEAEYYAQLEESKQGEKKSKWESIMNWIF</sequence>
<keyword evidence="9" id="KW-1185">Reference proteome</keyword>
<protein>
    <submittedName>
        <fullName evidence="8">AGP2</fullName>
    </submittedName>
</protein>
<comment type="similarity">
    <text evidence="2">Belongs to the amino acid-polyamine-organocation (APC) superfamily. YAT (TC 2.A.3.10) family.</text>
</comment>
<name>A0A8H7ZI75_9ASCO</name>
<dbReference type="InterPro" id="IPR004841">
    <property type="entry name" value="AA-permease/SLC12A_dom"/>
</dbReference>
<organism evidence="8 9">
    <name type="scientific">Candida metapsilosis</name>
    <dbReference type="NCBI Taxonomy" id="273372"/>
    <lineage>
        <taxon>Eukaryota</taxon>
        <taxon>Fungi</taxon>
        <taxon>Dikarya</taxon>
        <taxon>Ascomycota</taxon>
        <taxon>Saccharomycotina</taxon>
        <taxon>Pichiomycetes</taxon>
        <taxon>Debaryomycetaceae</taxon>
        <taxon>Candida/Lodderomyces clade</taxon>
        <taxon>Candida</taxon>
    </lineage>
</organism>
<evidence type="ECO:0000256" key="5">
    <source>
        <dbReference type="ARBA" id="ARBA00023136"/>
    </source>
</evidence>
<feature type="transmembrane region" description="Helical" evidence="6">
    <location>
        <begin position="48"/>
        <end position="67"/>
    </location>
</feature>
<dbReference type="PANTHER" id="PTHR43341:SF15">
    <property type="entry name" value="GENERAL AMINO ACID PERMEASE AGP2"/>
    <property type="match status" value="1"/>
</dbReference>
<dbReference type="EMBL" id="JAEOAQ010000002">
    <property type="protein sequence ID" value="KAG5420569.1"/>
    <property type="molecule type" value="Genomic_DNA"/>
</dbReference>
<dbReference type="Proteomes" id="UP000669133">
    <property type="component" value="Unassembled WGS sequence"/>
</dbReference>
<accession>A0A8H7ZI75</accession>
<evidence type="ECO:0000256" key="2">
    <source>
        <dbReference type="ARBA" id="ARBA00006983"/>
    </source>
</evidence>
<comment type="subcellular location">
    <subcellularLocation>
        <location evidence="1">Membrane</location>
        <topology evidence="1">Multi-pass membrane protein</topology>
    </subcellularLocation>
</comment>
<feature type="transmembrane region" description="Helical" evidence="6">
    <location>
        <begin position="6"/>
        <end position="27"/>
    </location>
</feature>
<reference evidence="8 9" key="1">
    <citation type="submission" date="2020-12" db="EMBL/GenBank/DDBJ databases">
        <title>Effect of drift, selection, and recombination on the evolution of hybrid genomes in Candida yeast pathogens.</title>
        <authorList>
            <person name="Mixao V."/>
            <person name="Ksiezopolska E."/>
            <person name="Saus E."/>
            <person name="Boekhout T."/>
            <person name="Gacser A."/>
            <person name="Gabaldon T."/>
        </authorList>
    </citation>
    <scope>NUCLEOTIDE SEQUENCE [LARGE SCALE GENOMIC DNA]</scope>
    <source>
        <strain evidence="8 9">BP57</strain>
    </source>
</reference>
<evidence type="ECO:0000256" key="4">
    <source>
        <dbReference type="ARBA" id="ARBA00022989"/>
    </source>
</evidence>
<dbReference type="InterPro" id="IPR050524">
    <property type="entry name" value="APC_YAT"/>
</dbReference>
<evidence type="ECO:0000313" key="8">
    <source>
        <dbReference type="EMBL" id="KAG5420569.1"/>
    </source>
</evidence>
<keyword evidence="5 6" id="KW-0472">Membrane</keyword>
<evidence type="ECO:0000256" key="3">
    <source>
        <dbReference type="ARBA" id="ARBA00022692"/>
    </source>
</evidence>
<dbReference type="GeneID" id="93651079"/>
<dbReference type="Pfam" id="PF00324">
    <property type="entry name" value="AA_permease"/>
    <property type="match status" value="1"/>
</dbReference>
<dbReference type="AlphaFoldDB" id="A0A8H7ZI75"/>
<feature type="transmembrane region" description="Helical" evidence="6">
    <location>
        <begin position="79"/>
        <end position="97"/>
    </location>
</feature>
<evidence type="ECO:0000256" key="6">
    <source>
        <dbReference type="SAM" id="Phobius"/>
    </source>
</evidence>
<keyword evidence="3 6" id="KW-0812">Transmembrane</keyword>
<keyword evidence="4 6" id="KW-1133">Transmembrane helix</keyword>
<dbReference type="GO" id="GO:0016020">
    <property type="term" value="C:membrane"/>
    <property type="evidence" value="ECO:0007669"/>
    <property type="project" value="UniProtKB-SubCell"/>
</dbReference>
<evidence type="ECO:0000313" key="9">
    <source>
        <dbReference type="Proteomes" id="UP000669133"/>
    </source>
</evidence>
<dbReference type="GO" id="GO:0015171">
    <property type="term" value="F:amino acid transmembrane transporter activity"/>
    <property type="evidence" value="ECO:0007669"/>
    <property type="project" value="TreeGrafter"/>
</dbReference>
<evidence type="ECO:0000259" key="7">
    <source>
        <dbReference type="Pfam" id="PF00324"/>
    </source>
</evidence>
<evidence type="ECO:0000256" key="1">
    <source>
        <dbReference type="ARBA" id="ARBA00004141"/>
    </source>
</evidence>
<feature type="domain" description="Amino acid permease/ SLC12A" evidence="7">
    <location>
        <begin position="2"/>
        <end position="102"/>
    </location>
</feature>
<gene>
    <name evidence="8" type="ORF">I9W82_002450</name>
</gene>
<proteinExistence type="inferred from homology"/>